<dbReference type="Proteomes" id="UP000299102">
    <property type="component" value="Unassembled WGS sequence"/>
</dbReference>
<feature type="chain" id="PRO_5020034502" evidence="1">
    <location>
        <begin position="29"/>
        <end position="75"/>
    </location>
</feature>
<name>A0A4C1STC0_EUMVA</name>
<accession>A0A4C1STC0</accession>
<evidence type="ECO:0000256" key="1">
    <source>
        <dbReference type="SAM" id="SignalP"/>
    </source>
</evidence>
<keyword evidence="1" id="KW-0732">Signal</keyword>
<evidence type="ECO:0000313" key="3">
    <source>
        <dbReference type="Proteomes" id="UP000299102"/>
    </source>
</evidence>
<organism evidence="2 3">
    <name type="scientific">Eumeta variegata</name>
    <name type="common">Bagworm moth</name>
    <name type="synonym">Eumeta japonica</name>
    <dbReference type="NCBI Taxonomy" id="151549"/>
    <lineage>
        <taxon>Eukaryota</taxon>
        <taxon>Metazoa</taxon>
        <taxon>Ecdysozoa</taxon>
        <taxon>Arthropoda</taxon>
        <taxon>Hexapoda</taxon>
        <taxon>Insecta</taxon>
        <taxon>Pterygota</taxon>
        <taxon>Neoptera</taxon>
        <taxon>Endopterygota</taxon>
        <taxon>Lepidoptera</taxon>
        <taxon>Glossata</taxon>
        <taxon>Ditrysia</taxon>
        <taxon>Tineoidea</taxon>
        <taxon>Psychidae</taxon>
        <taxon>Oiketicinae</taxon>
        <taxon>Eumeta</taxon>
    </lineage>
</organism>
<dbReference type="EMBL" id="BGZK01000014">
    <property type="protein sequence ID" value="GBP04567.1"/>
    <property type="molecule type" value="Genomic_DNA"/>
</dbReference>
<comment type="caution">
    <text evidence="2">The sequence shown here is derived from an EMBL/GenBank/DDBJ whole genome shotgun (WGS) entry which is preliminary data.</text>
</comment>
<reference evidence="2 3" key="1">
    <citation type="journal article" date="2019" name="Commun. Biol.">
        <title>The bagworm genome reveals a unique fibroin gene that provides high tensile strength.</title>
        <authorList>
            <person name="Kono N."/>
            <person name="Nakamura H."/>
            <person name="Ohtoshi R."/>
            <person name="Tomita M."/>
            <person name="Numata K."/>
            <person name="Arakawa K."/>
        </authorList>
    </citation>
    <scope>NUCLEOTIDE SEQUENCE [LARGE SCALE GENOMIC DNA]</scope>
</reference>
<feature type="signal peptide" evidence="1">
    <location>
        <begin position="1"/>
        <end position="28"/>
    </location>
</feature>
<dbReference type="PROSITE" id="PS51257">
    <property type="entry name" value="PROKAR_LIPOPROTEIN"/>
    <property type="match status" value="1"/>
</dbReference>
<gene>
    <name evidence="2" type="ORF">EVAR_3922_1</name>
</gene>
<protein>
    <submittedName>
        <fullName evidence="2">Uncharacterized protein</fullName>
    </submittedName>
</protein>
<proteinExistence type="predicted"/>
<evidence type="ECO:0000313" key="2">
    <source>
        <dbReference type="EMBL" id="GBP04567.1"/>
    </source>
</evidence>
<dbReference type="AlphaFoldDB" id="A0A4C1STC0"/>
<keyword evidence="3" id="KW-1185">Reference proteome</keyword>
<sequence length="75" mass="8250">MASKSCANNARLCTLLLLCAAGGASCHAAWGDDNEDLAQLSRHENMRSVGTKRSDTRFFIQRSCEQNREDGVDFV</sequence>